<comment type="caution">
    <text evidence="1">The sequence shown here is derived from an EMBL/GenBank/DDBJ whole genome shotgun (WGS) entry which is preliminary data.</text>
</comment>
<proteinExistence type="predicted"/>
<dbReference type="AlphaFoldDB" id="A0A3M0JG36"/>
<dbReference type="EMBL" id="QRBI01000145">
    <property type="protein sequence ID" value="RMB99905.1"/>
    <property type="molecule type" value="Genomic_DNA"/>
</dbReference>
<gene>
    <name evidence="1" type="ORF">DUI87_23312</name>
</gene>
<reference evidence="1 2" key="1">
    <citation type="submission" date="2018-07" db="EMBL/GenBank/DDBJ databases">
        <title>A high quality draft genome assembly of the barn swallow (H. rustica rustica).</title>
        <authorList>
            <person name="Formenti G."/>
            <person name="Chiara M."/>
            <person name="Poveda L."/>
            <person name="Francoijs K.-J."/>
            <person name="Bonisoli-Alquati A."/>
            <person name="Canova L."/>
            <person name="Gianfranceschi L."/>
            <person name="Horner D.S."/>
            <person name="Saino N."/>
        </authorList>
    </citation>
    <scope>NUCLEOTIDE SEQUENCE [LARGE SCALE GENOMIC DNA]</scope>
    <source>
        <strain evidence="1">Chelidonia</strain>
        <tissue evidence="1">Blood</tissue>
    </source>
</reference>
<name>A0A3M0JG36_HIRRU</name>
<evidence type="ECO:0000313" key="1">
    <source>
        <dbReference type="EMBL" id="RMB99905.1"/>
    </source>
</evidence>
<organism evidence="1 2">
    <name type="scientific">Hirundo rustica rustica</name>
    <dbReference type="NCBI Taxonomy" id="333673"/>
    <lineage>
        <taxon>Eukaryota</taxon>
        <taxon>Metazoa</taxon>
        <taxon>Chordata</taxon>
        <taxon>Craniata</taxon>
        <taxon>Vertebrata</taxon>
        <taxon>Euteleostomi</taxon>
        <taxon>Archelosauria</taxon>
        <taxon>Archosauria</taxon>
        <taxon>Dinosauria</taxon>
        <taxon>Saurischia</taxon>
        <taxon>Theropoda</taxon>
        <taxon>Coelurosauria</taxon>
        <taxon>Aves</taxon>
        <taxon>Neognathae</taxon>
        <taxon>Neoaves</taxon>
        <taxon>Telluraves</taxon>
        <taxon>Australaves</taxon>
        <taxon>Passeriformes</taxon>
        <taxon>Sylvioidea</taxon>
        <taxon>Hirundinidae</taxon>
        <taxon>Hirundo</taxon>
    </lineage>
</organism>
<keyword evidence="2" id="KW-1185">Reference proteome</keyword>
<dbReference type="Proteomes" id="UP000269221">
    <property type="component" value="Unassembled WGS sequence"/>
</dbReference>
<protein>
    <submittedName>
        <fullName evidence="1">Uncharacterized protein</fullName>
    </submittedName>
</protein>
<evidence type="ECO:0000313" key="2">
    <source>
        <dbReference type="Proteomes" id="UP000269221"/>
    </source>
</evidence>
<sequence length="634" mass="71325">MINGTNYEKAIQISVSTSPADYHREICDRLSTSDCWYNFTLVQTVNVICLWGRGNKGLTFKFKITTTPIATTKSTITQAQTTPPKIEHKIYEIGPYVIRNTGQQQLLFNPEWSLKRIEVLMQTNISEIQPACSSFLRTSSEGWTTRLQKQVHFRGRMRRDLTGILGTGLGVLNGIDSEILMNKLATATNDLVKLRQPLQSSLLALGTSQWEISKILPKWKEAEDQDHKLIINALNIAQNNVSLALSCIQAQLWIQSIVALVVREGNEGTFPIEIRKIVWDNASNLERKLQSWWTLVNFTYDPTTEIATTFVLTIRNATIYNIHPIIALGLNHEKTVLYPSEHRAWARIMNEKWQTVNLESCVTREQQGFICDTNMIDAQDICLDTEQNICHFEIHPDTSQKTMLVYIGLGCDILIPPFSEDCQGMISMEEKSLRCGMLEDLPETFQHWAEMLRQKVLSYQRQADDYYNFCLRGKFFQLVVLDVQGRADKRGKTHAETLEIGALRQCGWIHLMAEGPIPGEGVSPEEELKRDVICQGEAEQVHPVTTAGGSERGRGVRGEDVGILRRRCGWIHLIAEGPIPGEGVSPEEELKRDVICQGEAEQVLKGPVGNPGITVSISDVCLPGSSGFDWRAGT</sequence>
<accession>A0A3M0JG36</accession>
<dbReference type="OrthoDB" id="9219275at2759"/>